<accession>A0A7U9THP1</accession>
<keyword evidence="2" id="KW-1185">Reference proteome</keyword>
<sequence>MKYVKWYHVLVFTLLFLIFMIFILPEESNKSLSYGIAESPDTSIFYTSETLYRLADEYGASGREFYVTQRFTFDLIWPIVYGLFLVSTIGFLTYRINDPKYKYFVYMPVVSVIFDYLENITTSITMHRYPLLTPFISDMAGFMTLFKWSILSLSMISLIFLLSIYLYNVLKTKRRKVTI</sequence>
<dbReference type="KEGG" id="manr:MPAN_015430"/>
<dbReference type="RefSeq" id="WP_176239296.1">
    <property type="nucleotide sequence ID" value="NZ_AP024412.1"/>
</dbReference>
<dbReference type="EMBL" id="AP024412">
    <property type="protein sequence ID" value="BCR36650.1"/>
    <property type="molecule type" value="Genomic_DNA"/>
</dbReference>
<gene>
    <name evidence="1" type="ORF">MPAN_015430</name>
</gene>
<evidence type="ECO:0000313" key="2">
    <source>
        <dbReference type="Proteomes" id="UP000620133"/>
    </source>
</evidence>
<dbReference type="Proteomes" id="UP000620133">
    <property type="component" value="Chromosome"/>
</dbReference>
<evidence type="ECO:0000313" key="1">
    <source>
        <dbReference type="EMBL" id="BCR36650.1"/>
    </source>
</evidence>
<proteinExistence type="predicted"/>
<organism evidence="1 2">
    <name type="scientific">Mariniplasma anaerobium</name>
    <dbReference type="NCBI Taxonomy" id="2735436"/>
    <lineage>
        <taxon>Bacteria</taxon>
        <taxon>Bacillati</taxon>
        <taxon>Mycoplasmatota</taxon>
        <taxon>Mollicutes</taxon>
        <taxon>Acholeplasmatales</taxon>
        <taxon>Acholeplasmataceae</taxon>
        <taxon>Mariniplasma</taxon>
    </lineage>
</organism>
<reference evidence="1" key="1">
    <citation type="submission" date="2021-01" db="EMBL/GenBank/DDBJ databases">
        <title>Draft genome sequence of Acholeplasmataceae bacterium strain Mahy22.</title>
        <authorList>
            <person name="Watanabe M."/>
            <person name="Kojima H."/>
            <person name="Fukui M."/>
        </authorList>
    </citation>
    <scope>NUCLEOTIDE SEQUENCE</scope>
    <source>
        <strain evidence="1">Mahy22</strain>
    </source>
</reference>
<dbReference type="AlphaFoldDB" id="A0A7U9THP1"/>
<name>A0A7U9THP1_9MOLU</name>
<protein>
    <submittedName>
        <fullName evidence="1">Uncharacterized protein</fullName>
    </submittedName>
</protein>